<dbReference type="GO" id="GO:0006302">
    <property type="term" value="P:double-strand break repair"/>
    <property type="evidence" value="ECO:0007669"/>
    <property type="project" value="TreeGrafter"/>
</dbReference>
<dbReference type="PRINTS" id="PR00868">
    <property type="entry name" value="DNAPOLI"/>
</dbReference>
<dbReference type="AlphaFoldDB" id="A0A5J4PS73"/>
<dbReference type="InterPro" id="IPR001098">
    <property type="entry name" value="DNA-dir_DNA_pol_A_palm_dom"/>
</dbReference>
<dbReference type="InterPro" id="IPR043502">
    <property type="entry name" value="DNA/RNA_pol_sf"/>
</dbReference>
<comment type="catalytic activity">
    <reaction evidence="8">
        <text>DNA(n) + a 2'-deoxyribonucleoside 5'-triphosphate = DNA(n+1) + diphosphate</text>
        <dbReference type="Rhea" id="RHEA:22508"/>
        <dbReference type="Rhea" id="RHEA-COMP:17339"/>
        <dbReference type="Rhea" id="RHEA-COMP:17340"/>
        <dbReference type="ChEBI" id="CHEBI:33019"/>
        <dbReference type="ChEBI" id="CHEBI:61560"/>
        <dbReference type="ChEBI" id="CHEBI:173112"/>
        <dbReference type="EC" id="2.7.7.7"/>
    </reaction>
</comment>
<evidence type="ECO:0000256" key="4">
    <source>
        <dbReference type="ARBA" id="ARBA00022695"/>
    </source>
</evidence>
<dbReference type="GO" id="GO:0003677">
    <property type="term" value="F:DNA binding"/>
    <property type="evidence" value="ECO:0007669"/>
    <property type="project" value="UniProtKB-KW"/>
</dbReference>
<dbReference type="Gene3D" id="1.10.150.20">
    <property type="entry name" value="5' to 3' exonuclease, C-terminal subdomain"/>
    <property type="match status" value="1"/>
</dbReference>
<evidence type="ECO:0000256" key="3">
    <source>
        <dbReference type="ARBA" id="ARBA00022679"/>
    </source>
</evidence>
<evidence type="ECO:0000259" key="9">
    <source>
        <dbReference type="SMART" id="SM00482"/>
    </source>
</evidence>
<dbReference type="GO" id="GO:0006261">
    <property type="term" value="P:DNA-templated DNA replication"/>
    <property type="evidence" value="ECO:0007669"/>
    <property type="project" value="InterPro"/>
</dbReference>
<keyword evidence="4 10" id="KW-0548">Nucleotidyltransferase</keyword>
<reference evidence="10" key="1">
    <citation type="submission" date="2019-03" db="EMBL/GenBank/DDBJ databases">
        <title>Single cell metagenomics reveals metabolic interactions within the superorganism composed of flagellate Streblomastix strix and complex community of Bacteroidetes bacteria on its surface.</title>
        <authorList>
            <person name="Treitli S.C."/>
            <person name="Kolisko M."/>
            <person name="Husnik F."/>
            <person name="Keeling P."/>
            <person name="Hampl V."/>
        </authorList>
    </citation>
    <scope>NUCLEOTIDE SEQUENCE</scope>
    <source>
        <strain evidence="10">STM</strain>
    </source>
</reference>
<accession>A0A5J4PS73</accession>
<dbReference type="GO" id="GO:0003887">
    <property type="term" value="F:DNA-directed DNA polymerase activity"/>
    <property type="evidence" value="ECO:0007669"/>
    <property type="project" value="UniProtKB-KW"/>
</dbReference>
<name>A0A5J4PS73_9ZZZZ</name>
<evidence type="ECO:0000256" key="7">
    <source>
        <dbReference type="ARBA" id="ARBA00023125"/>
    </source>
</evidence>
<feature type="non-terminal residue" evidence="10">
    <location>
        <position position="1"/>
    </location>
</feature>
<dbReference type="Pfam" id="PF00476">
    <property type="entry name" value="DNA_pol_A"/>
    <property type="match status" value="1"/>
</dbReference>
<dbReference type="PROSITE" id="PS00447">
    <property type="entry name" value="DNA_POLYMERASE_A"/>
    <property type="match status" value="1"/>
</dbReference>
<feature type="domain" description="DNA-directed DNA polymerase family A palm" evidence="9">
    <location>
        <begin position="102"/>
        <end position="308"/>
    </location>
</feature>
<dbReference type="InterPro" id="IPR019760">
    <property type="entry name" value="DNA-dir_DNA_pol_A_CS"/>
</dbReference>
<keyword evidence="5" id="KW-0235">DNA replication</keyword>
<evidence type="ECO:0000256" key="5">
    <source>
        <dbReference type="ARBA" id="ARBA00022705"/>
    </source>
</evidence>
<dbReference type="Gene3D" id="1.20.1060.10">
    <property type="entry name" value="Taq DNA Polymerase, Chain T, domain 4"/>
    <property type="match status" value="1"/>
</dbReference>
<gene>
    <name evidence="10" type="ORF">EZS27_037211</name>
</gene>
<comment type="caution">
    <text evidence="10">The sequence shown here is derived from an EMBL/GenBank/DDBJ whole genome shotgun (WGS) entry which is preliminary data.</text>
</comment>
<evidence type="ECO:0000256" key="1">
    <source>
        <dbReference type="ARBA" id="ARBA00007705"/>
    </source>
</evidence>
<dbReference type="PANTHER" id="PTHR10133:SF27">
    <property type="entry name" value="DNA POLYMERASE NU"/>
    <property type="match status" value="1"/>
</dbReference>
<dbReference type="PANTHER" id="PTHR10133">
    <property type="entry name" value="DNA POLYMERASE I"/>
    <property type="match status" value="1"/>
</dbReference>
<evidence type="ECO:0000256" key="6">
    <source>
        <dbReference type="ARBA" id="ARBA00022932"/>
    </source>
</evidence>
<comment type="similarity">
    <text evidence="1">Belongs to the DNA polymerase type-A family.</text>
</comment>
<evidence type="ECO:0000256" key="8">
    <source>
        <dbReference type="ARBA" id="ARBA00049244"/>
    </source>
</evidence>
<dbReference type="EMBL" id="SNRY01006817">
    <property type="protein sequence ID" value="KAA6311720.1"/>
    <property type="molecule type" value="Genomic_DNA"/>
</dbReference>
<dbReference type="FunFam" id="1.10.150.20:FF:000002">
    <property type="entry name" value="DNA polymerase I"/>
    <property type="match status" value="1"/>
</dbReference>
<keyword evidence="7" id="KW-0238">DNA-binding</keyword>
<evidence type="ECO:0000313" key="10">
    <source>
        <dbReference type="EMBL" id="KAA6311720.1"/>
    </source>
</evidence>
<keyword evidence="3 10" id="KW-0808">Transferase</keyword>
<keyword evidence="6" id="KW-0239">DNA-directed DNA polymerase</keyword>
<organism evidence="10">
    <name type="scientific">termite gut metagenome</name>
    <dbReference type="NCBI Taxonomy" id="433724"/>
    <lineage>
        <taxon>unclassified sequences</taxon>
        <taxon>metagenomes</taxon>
        <taxon>organismal metagenomes</taxon>
    </lineage>
</organism>
<evidence type="ECO:0000256" key="2">
    <source>
        <dbReference type="ARBA" id="ARBA00012417"/>
    </source>
</evidence>
<dbReference type="SMART" id="SM00482">
    <property type="entry name" value="POLAc"/>
    <property type="match status" value="1"/>
</dbReference>
<dbReference type="SUPFAM" id="SSF56672">
    <property type="entry name" value="DNA/RNA polymerases"/>
    <property type="match status" value="1"/>
</dbReference>
<dbReference type="EC" id="2.7.7.7" evidence="2"/>
<dbReference type="Gene3D" id="3.30.70.370">
    <property type="match status" value="1"/>
</dbReference>
<protein>
    <recommendedName>
        <fullName evidence="2">DNA-directed DNA polymerase</fullName>
        <ecNumber evidence="2">2.7.7.7</ecNumber>
    </recommendedName>
</protein>
<dbReference type="InterPro" id="IPR002298">
    <property type="entry name" value="DNA_polymerase_A"/>
</dbReference>
<sequence>VGEVLFDKLKIVEKAKKTKTGQYTTSEEVLENLRYKHPVVEKILEHRGLKKLLSTYVDALPQLINPQTKRVHTSFNQTVTSTGRLSSSNPNLQNIPIRDEDGKEIRKAFIPDDECLFFSADYSQIELRIMAHLSEDKNMIDAFLSNQDIHAATAAKIYKIDINEVKSDMRRKAKTANFGIIYGISVFGLADRMNVERKEAKELIDGYFETYPQVKEYMDKIIEIAKEQGYVETVFHRKRYLFDINSRNAIVRGYAERNAINAPIQGSAADIIKVAMARIYERFKKENIKAKMILQVHDELNFSVPIEEKNIVEKIVMEEMEGAYKMKVPLKADCGWGKNWLEAH</sequence>
<proteinExistence type="inferred from homology"/>
<dbReference type="CDD" id="cd08637">
    <property type="entry name" value="DNA_pol_A_pol_I_C"/>
    <property type="match status" value="1"/>
</dbReference>